<reference evidence="2 3" key="1">
    <citation type="submission" date="2020-08" db="EMBL/GenBank/DDBJ databases">
        <title>Genomic Encyclopedia of Type Strains, Phase IV (KMG-IV): sequencing the most valuable type-strain genomes for metagenomic binning, comparative biology and taxonomic classification.</title>
        <authorList>
            <person name="Goeker M."/>
        </authorList>
    </citation>
    <scope>NUCLEOTIDE SEQUENCE [LARGE SCALE GENOMIC DNA]</scope>
    <source>
        <strain evidence="2 3">DSM 100211</strain>
    </source>
</reference>
<feature type="region of interest" description="Disordered" evidence="1">
    <location>
        <begin position="47"/>
        <end position="85"/>
    </location>
</feature>
<name>A0A7W6D944_9HYPH</name>
<dbReference type="EMBL" id="JACIEE010000009">
    <property type="protein sequence ID" value="MBB3978983.1"/>
    <property type="molecule type" value="Genomic_DNA"/>
</dbReference>
<accession>A0A7W6D944</accession>
<evidence type="ECO:0000313" key="2">
    <source>
        <dbReference type="EMBL" id="MBB3978983.1"/>
    </source>
</evidence>
<proteinExistence type="predicted"/>
<protein>
    <submittedName>
        <fullName evidence="2">Uncharacterized protein</fullName>
    </submittedName>
</protein>
<comment type="caution">
    <text evidence="2">The sequence shown here is derived from an EMBL/GenBank/DDBJ whole genome shotgun (WGS) entry which is preliminary data.</text>
</comment>
<evidence type="ECO:0000256" key="1">
    <source>
        <dbReference type="SAM" id="MobiDB-lite"/>
    </source>
</evidence>
<feature type="compositionally biased region" description="Low complexity" evidence="1">
    <location>
        <begin position="47"/>
        <end position="61"/>
    </location>
</feature>
<keyword evidence="3" id="KW-1185">Reference proteome</keyword>
<dbReference type="Proteomes" id="UP000574761">
    <property type="component" value="Unassembled WGS sequence"/>
</dbReference>
<dbReference type="AlphaFoldDB" id="A0A7W6D944"/>
<gene>
    <name evidence="2" type="ORF">GGQ64_004219</name>
</gene>
<sequence>MTNTAAGMPRGEEQALGTAELIDRIAENIRIASGTSLPREYYLQQARQQLAGQQPAGQQSGKSPPGATKDQDHRSSACFDAWARR</sequence>
<evidence type="ECO:0000313" key="3">
    <source>
        <dbReference type="Proteomes" id="UP000574761"/>
    </source>
</evidence>
<dbReference type="RefSeq" id="WP_183807241.1">
    <property type="nucleotide sequence ID" value="NZ_JACIEE010000009.1"/>
</dbReference>
<organism evidence="2 3">
    <name type="scientific">Mycoplana azooxidifex</name>
    <dbReference type="NCBI Taxonomy" id="1636188"/>
    <lineage>
        <taxon>Bacteria</taxon>
        <taxon>Pseudomonadati</taxon>
        <taxon>Pseudomonadota</taxon>
        <taxon>Alphaproteobacteria</taxon>
        <taxon>Hyphomicrobiales</taxon>
        <taxon>Rhizobiaceae</taxon>
        <taxon>Mycoplana</taxon>
    </lineage>
</organism>